<dbReference type="RefSeq" id="WP_108950877.1">
    <property type="nucleotide sequence ID" value="NZ_CP022187.1"/>
</dbReference>
<dbReference type="InterPro" id="IPR000182">
    <property type="entry name" value="GNAT_dom"/>
</dbReference>
<dbReference type="KEGG" id="acom:CEW83_19720"/>
<proteinExistence type="predicted"/>
<accession>A0A2U8GUM5</accession>
<dbReference type="Pfam" id="PF00583">
    <property type="entry name" value="Acetyltransf_1"/>
    <property type="match status" value="1"/>
</dbReference>
<evidence type="ECO:0000313" key="2">
    <source>
        <dbReference type="EMBL" id="AWI77178.1"/>
    </source>
</evidence>
<reference evidence="2 3" key="1">
    <citation type="submission" date="2017-06" db="EMBL/GenBank/DDBJ databases">
        <title>Azoarcus.</title>
        <authorList>
            <person name="Woo J.-H."/>
            <person name="Kim H.-S."/>
        </authorList>
    </citation>
    <scope>NUCLEOTIDE SEQUENCE [LARGE SCALE GENOMIC DNA]</scope>
    <source>
        <strain evidence="2 3">TSPY31</strain>
    </source>
</reference>
<protein>
    <recommendedName>
        <fullName evidence="1">N-acetyltransferase domain-containing protein</fullName>
    </recommendedName>
</protein>
<dbReference type="SUPFAM" id="SSF55729">
    <property type="entry name" value="Acyl-CoA N-acyltransferases (Nat)"/>
    <property type="match status" value="1"/>
</dbReference>
<evidence type="ECO:0000313" key="3">
    <source>
        <dbReference type="Proteomes" id="UP000244930"/>
    </source>
</evidence>
<dbReference type="GO" id="GO:0016747">
    <property type="term" value="F:acyltransferase activity, transferring groups other than amino-acyl groups"/>
    <property type="evidence" value="ECO:0007669"/>
    <property type="project" value="InterPro"/>
</dbReference>
<sequence length="218" mass="24360">MNSVSVRQTRPEDIPALIALQSEVYPDIPAWSKRKLAEQLDVFPQGQIVAETEDGLVGCASSLIVLWDDWAESHSWKEITGAGTFDNHNPDGKTLYGAEVFVDPRLQGKGVGHLLYEGRRSLCRAMNLKRIIACGRLPGYDRYADEMSAEFYAQKVVWGDLIDPVLSFQIKEGFSYCGVIENYIPEDTESRGYASLIVWLSPDYDPSKPTTIPEDIAL</sequence>
<dbReference type="EMBL" id="CP022187">
    <property type="protein sequence ID" value="AWI77178.1"/>
    <property type="molecule type" value="Genomic_DNA"/>
</dbReference>
<dbReference type="InterPro" id="IPR016181">
    <property type="entry name" value="Acyl_CoA_acyltransferase"/>
</dbReference>
<dbReference type="Gene3D" id="3.40.630.30">
    <property type="match status" value="1"/>
</dbReference>
<gene>
    <name evidence="2" type="ORF">CEW83_19720</name>
</gene>
<keyword evidence="3" id="KW-1185">Reference proteome</keyword>
<feature type="domain" description="N-acetyltransferase" evidence="1">
    <location>
        <begin position="4"/>
        <end position="205"/>
    </location>
</feature>
<dbReference type="Proteomes" id="UP000244930">
    <property type="component" value="Chromosome"/>
</dbReference>
<dbReference type="PROSITE" id="PS51186">
    <property type="entry name" value="GNAT"/>
    <property type="match status" value="1"/>
</dbReference>
<dbReference type="AlphaFoldDB" id="A0A2U8GUM5"/>
<organism evidence="2 3">
    <name type="scientific">Parazoarcus communis</name>
    <dbReference type="NCBI Taxonomy" id="41977"/>
    <lineage>
        <taxon>Bacteria</taxon>
        <taxon>Pseudomonadati</taxon>
        <taxon>Pseudomonadota</taxon>
        <taxon>Betaproteobacteria</taxon>
        <taxon>Rhodocyclales</taxon>
        <taxon>Zoogloeaceae</taxon>
        <taxon>Parazoarcus</taxon>
    </lineage>
</organism>
<name>A0A2U8GUM5_9RHOO</name>
<evidence type="ECO:0000259" key="1">
    <source>
        <dbReference type="PROSITE" id="PS51186"/>
    </source>
</evidence>
<dbReference type="CDD" id="cd04301">
    <property type="entry name" value="NAT_SF"/>
    <property type="match status" value="1"/>
</dbReference>